<dbReference type="AlphaFoldDB" id="A0A804HMC3"/>
<evidence type="ECO:0000313" key="4">
    <source>
        <dbReference type="Proteomes" id="UP000012960"/>
    </source>
</evidence>
<proteinExistence type="predicted"/>
<keyword evidence="4" id="KW-1185">Reference proteome</keyword>
<dbReference type="EMBL" id="HG996473">
    <property type="protein sequence ID" value="CAG1856880.1"/>
    <property type="molecule type" value="Genomic_DNA"/>
</dbReference>
<evidence type="ECO:0000313" key="3">
    <source>
        <dbReference type="EnsemblPlants" id="Ma00_p01630.1"/>
    </source>
</evidence>
<gene>
    <name evidence="2" type="ORF">GSMUA_37580.1</name>
</gene>
<dbReference type="Proteomes" id="UP000012960">
    <property type="component" value="Unplaced"/>
</dbReference>
<reference evidence="2" key="1">
    <citation type="submission" date="2021-03" db="EMBL/GenBank/DDBJ databases">
        <authorList>
            <consortium name="Genoscope - CEA"/>
            <person name="William W."/>
        </authorList>
    </citation>
    <scope>NUCLEOTIDE SEQUENCE</scope>
    <source>
        <strain evidence="2">Doubled-haploid Pahang</strain>
    </source>
</reference>
<feature type="compositionally biased region" description="Basic residues" evidence="1">
    <location>
        <begin position="32"/>
        <end position="43"/>
    </location>
</feature>
<sequence>MEGDSGSKCNMPHLLMVSFAAQGHLNPLLRQRPPRHPLLHRRHPPPDLLLHRQRRPWRPHARRPWLHPLRVLLRQPGR</sequence>
<evidence type="ECO:0000256" key="1">
    <source>
        <dbReference type="SAM" id="MobiDB-lite"/>
    </source>
</evidence>
<dbReference type="InParanoid" id="A0A804HMC3"/>
<name>A0A804HMC3_MUSAM</name>
<accession>A0A804HMC3</accession>
<dbReference type="EnsemblPlants" id="Ma00_t01630.1">
    <property type="protein sequence ID" value="Ma00_p01630.1"/>
    <property type="gene ID" value="Ma00_g01630"/>
</dbReference>
<organism evidence="3 4">
    <name type="scientific">Musa acuminata subsp. malaccensis</name>
    <name type="common">Wild banana</name>
    <name type="synonym">Musa malaccensis</name>
    <dbReference type="NCBI Taxonomy" id="214687"/>
    <lineage>
        <taxon>Eukaryota</taxon>
        <taxon>Viridiplantae</taxon>
        <taxon>Streptophyta</taxon>
        <taxon>Embryophyta</taxon>
        <taxon>Tracheophyta</taxon>
        <taxon>Spermatophyta</taxon>
        <taxon>Magnoliopsida</taxon>
        <taxon>Liliopsida</taxon>
        <taxon>Zingiberales</taxon>
        <taxon>Musaceae</taxon>
        <taxon>Musa</taxon>
    </lineage>
</organism>
<reference evidence="3" key="2">
    <citation type="submission" date="2021-05" db="UniProtKB">
        <authorList>
            <consortium name="EnsemblPlants"/>
        </authorList>
    </citation>
    <scope>IDENTIFICATION</scope>
    <source>
        <strain evidence="3">subsp. malaccensis</strain>
    </source>
</reference>
<evidence type="ECO:0000313" key="2">
    <source>
        <dbReference type="EMBL" id="CAG1856880.1"/>
    </source>
</evidence>
<dbReference type="Gramene" id="Ma00_t01630.1">
    <property type="protein sequence ID" value="Ma00_p01630.1"/>
    <property type="gene ID" value="Ma00_g01630"/>
</dbReference>
<protein>
    <submittedName>
        <fullName evidence="2">(wild Malaysian banana) hypothetical protein</fullName>
    </submittedName>
</protein>
<feature type="region of interest" description="Disordered" evidence="1">
    <location>
        <begin position="28"/>
        <end position="51"/>
    </location>
</feature>